<dbReference type="EMBL" id="BONG01000049">
    <property type="protein sequence ID" value="GIF92657.1"/>
    <property type="molecule type" value="Genomic_DNA"/>
</dbReference>
<comment type="caution">
    <text evidence="1">The sequence shown here is derived from an EMBL/GenBank/DDBJ whole genome shotgun (WGS) entry which is preliminary data.</text>
</comment>
<evidence type="ECO:0000313" key="1">
    <source>
        <dbReference type="EMBL" id="GIF92657.1"/>
    </source>
</evidence>
<accession>A0A8J3JWY8</accession>
<gene>
    <name evidence="1" type="ORF">Cch02nite_61010</name>
</gene>
<reference evidence="1 2" key="1">
    <citation type="submission" date="2021-01" db="EMBL/GenBank/DDBJ databases">
        <title>Whole genome shotgun sequence of Catellatospora chokoriensis NBRC 107358.</title>
        <authorList>
            <person name="Komaki H."/>
            <person name="Tamura T."/>
        </authorList>
    </citation>
    <scope>NUCLEOTIDE SEQUENCE [LARGE SCALE GENOMIC DNA]</scope>
    <source>
        <strain evidence="1 2">NBRC 107358</strain>
    </source>
</reference>
<proteinExistence type="predicted"/>
<evidence type="ECO:0000313" key="2">
    <source>
        <dbReference type="Proteomes" id="UP000619293"/>
    </source>
</evidence>
<name>A0A8J3JWY8_9ACTN</name>
<sequence length="113" mass="12885">MMAAVTGLSSIAFYRPPAVWRDRLRAYRLVVDGYEVGEIRRGQVLRVQVSPGRHEVQARIDWTGSKRWVFDAVEGCEARFRVEPAGNSLMFWQAFGSEDWLRMSFDGMTPGSV</sequence>
<protein>
    <submittedName>
        <fullName evidence="1">Uncharacterized protein</fullName>
    </submittedName>
</protein>
<organism evidence="1 2">
    <name type="scientific">Catellatospora chokoriensis</name>
    <dbReference type="NCBI Taxonomy" id="310353"/>
    <lineage>
        <taxon>Bacteria</taxon>
        <taxon>Bacillati</taxon>
        <taxon>Actinomycetota</taxon>
        <taxon>Actinomycetes</taxon>
        <taxon>Micromonosporales</taxon>
        <taxon>Micromonosporaceae</taxon>
        <taxon>Catellatospora</taxon>
    </lineage>
</organism>
<keyword evidence="2" id="KW-1185">Reference proteome</keyword>
<dbReference type="AlphaFoldDB" id="A0A8J3JWY8"/>
<dbReference type="Proteomes" id="UP000619293">
    <property type="component" value="Unassembled WGS sequence"/>
</dbReference>